<dbReference type="EMBL" id="FIZY01000003">
    <property type="protein sequence ID" value="CZF78422.1"/>
    <property type="molecule type" value="Genomic_DNA"/>
</dbReference>
<accession>A0A128EUZ8</accession>
<reference evidence="3" key="1">
    <citation type="submission" date="2016-02" db="EMBL/GenBank/DDBJ databases">
        <authorList>
            <person name="Rodrigo-Torres Lidia"/>
            <person name="Arahal R.David."/>
        </authorList>
    </citation>
    <scope>NUCLEOTIDE SEQUENCE [LARGE SCALE GENOMIC DNA]</scope>
    <source>
        <strain evidence="3">CECT 8713</strain>
    </source>
</reference>
<keyword evidence="1" id="KW-0472">Membrane</keyword>
<sequence>MHWLFRFRDSSASQWALLTAIIGVVMMAAIPAFERVMQFADEVEFRYLANAFEGSAKNVQLRSALKNDSKQKDIVIVENVSFRLNAEENNQTGFPFALENGAKTLTALRAEDCGALLEQFTDQSYWLEDRLQAAAEQISQPKIRAIVVREKGIEAQPYCRFERPVRAGIWSDDPSISARHVFAYYPASGRVEVLRETGEVK</sequence>
<dbReference type="OrthoDB" id="5917055at2"/>
<feature type="transmembrane region" description="Helical" evidence="1">
    <location>
        <begin position="12"/>
        <end position="33"/>
    </location>
</feature>
<proteinExistence type="predicted"/>
<dbReference type="RefSeq" id="WP_062705534.1">
    <property type="nucleotide sequence ID" value="NZ_CAWRCI010000003.1"/>
</dbReference>
<evidence type="ECO:0000313" key="2">
    <source>
        <dbReference type="EMBL" id="CZF78422.1"/>
    </source>
</evidence>
<evidence type="ECO:0000313" key="3">
    <source>
        <dbReference type="Proteomes" id="UP000073601"/>
    </source>
</evidence>
<keyword evidence="1" id="KW-0812">Transmembrane</keyword>
<organism evidence="2 3">
    <name type="scientific">Grimontia marina</name>
    <dbReference type="NCBI Taxonomy" id="646534"/>
    <lineage>
        <taxon>Bacteria</taxon>
        <taxon>Pseudomonadati</taxon>
        <taxon>Pseudomonadota</taxon>
        <taxon>Gammaproteobacteria</taxon>
        <taxon>Vibrionales</taxon>
        <taxon>Vibrionaceae</taxon>
        <taxon>Grimontia</taxon>
    </lineage>
</organism>
<dbReference type="AlphaFoldDB" id="A0A128EUZ8"/>
<evidence type="ECO:0000256" key="1">
    <source>
        <dbReference type="SAM" id="Phobius"/>
    </source>
</evidence>
<keyword evidence="1" id="KW-1133">Transmembrane helix</keyword>
<protein>
    <submittedName>
        <fullName evidence="2">Uncharacterized protein</fullName>
    </submittedName>
</protein>
<keyword evidence="3" id="KW-1185">Reference proteome</keyword>
<gene>
    <name evidence="2" type="ORF">GMA8713_00567</name>
</gene>
<dbReference type="Proteomes" id="UP000073601">
    <property type="component" value="Unassembled WGS sequence"/>
</dbReference>
<name>A0A128EUZ8_9GAMM</name>